<reference evidence="3" key="1">
    <citation type="submission" date="2018-12" db="EMBL/GenBank/DDBJ databases">
        <title>Tengunoibacter tsumagoiensis gen. nov., sp. nov., Dictyobacter kobayashii sp. nov., D. alpinus sp. nov., and D. joshuensis sp. nov. and description of Dictyobacteraceae fam. nov. within the order Ktedonobacterales isolated from Tengu-no-mugimeshi.</title>
        <authorList>
            <person name="Wang C.M."/>
            <person name="Zheng Y."/>
            <person name="Sakai Y."/>
            <person name="Toyoda A."/>
            <person name="Minakuchi Y."/>
            <person name="Abe K."/>
            <person name="Yokota A."/>
            <person name="Yabe S."/>
        </authorList>
    </citation>
    <scope>NUCLEOTIDE SEQUENCE [LARGE SCALE GENOMIC DNA]</scope>
    <source>
        <strain evidence="3">Uno11</strain>
    </source>
</reference>
<keyword evidence="1" id="KW-1133">Transmembrane helix</keyword>
<dbReference type="EMBL" id="BIFS01000001">
    <property type="protein sequence ID" value="GCE20772.1"/>
    <property type="molecule type" value="Genomic_DNA"/>
</dbReference>
<protein>
    <recommendedName>
        <fullName evidence="4">YncE family protein</fullName>
    </recommendedName>
</protein>
<dbReference type="Proteomes" id="UP000287188">
    <property type="component" value="Unassembled WGS sequence"/>
</dbReference>
<evidence type="ECO:0000313" key="2">
    <source>
        <dbReference type="EMBL" id="GCE20772.1"/>
    </source>
</evidence>
<gene>
    <name evidence="2" type="ORF">KDK_45720</name>
</gene>
<dbReference type="Gene3D" id="2.130.10.10">
    <property type="entry name" value="YVTN repeat-like/Quinoprotein amine dehydrogenase"/>
    <property type="match status" value="2"/>
</dbReference>
<dbReference type="InterPro" id="IPR051200">
    <property type="entry name" value="Host-pathogen_enzymatic-act"/>
</dbReference>
<accession>A0A402ANV3</accession>
<comment type="caution">
    <text evidence="2">The sequence shown here is derived from an EMBL/GenBank/DDBJ whole genome shotgun (WGS) entry which is preliminary data.</text>
</comment>
<evidence type="ECO:0000313" key="3">
    <source>
        <dbReference type="Proteomes" id="UP000287188"/>
    </source>
</evidence>
<evidence type="ECO:0008006" key="4">
    <source>
        <dbReference type="Google" id="ProtNLM"/>
    </source>
</evidence>
<proteinExistence type="predicted"/>
<dbReference type="OrthoDB" id="144314at2"/>
<dbReference type="RefSeq" id="WP_126552392.1">
    <property type="nucleotide sequence ID" value="NZ_BIFS01000001.1"/>
</dbReference>
<keyword evidence="1" id="KW-0472">Membrane</keyword>
<keyword evidence="1" id="KW-0812">Transmembrane</keyword>
<dbReference type="PANTHER" id="PTHR47197">
    <property type="entry name" value="PROTEIN NIRF"/>
    <property type="match status" value="1"/>
</dbReference>
<dbReference type="InterPro" id="IPR011044">
    <property type="entry name" value="Quino_amine_DH_bsu"/>
</dbReference>
<name>A0A402ANV3_9CHLR</name>
<dbReference type="InterPro" id="IPR015943">
    <property type="entry name" value="WD40/YVTN_repeat-like_dom_sf"/>
</dbReference>
<dbReference type="SUPFAM" id="SSF50969">
    <property type="entry name" value="YVTN repeat-like/Quinoprotein amine dehydrogenase"/>
    <property type="match status" value="1"/>
</dbReference>
<dbReference type="AlphaFoldDB" id="A0A402ANV3"/>
<organism evidence="2 3">
    <name type="scientific">Dictyobacter kobayashii</name>
    <dbReference type="NCBI Taxonomy" id="2014872"/>
    <lineage>
        <taxon>Bacteria</taxon>
        <taxon>Bacillati</taxon>
        <taxon>Chloroflexota</taxon>
        <taxon>Ktedonobacteria</taxon>
        <taxon>Ktedonobacterales</taxon>
        <taxon>Dictyobacteraceae</taxon>
        <taxon>Dictyobacter</taxon>
    </lineage>
</organism>
<sequence>MEGNTRTQRNIVIYAFLSLIMFVSILFICLCPSSARADGGAPQLAYVAGGGQGVSVIDIATQRVRRTFTETGGPSAVLLSLDGQSFYLAQPALGRVAIINASTGQLRCAAALPGQPALMALSLDGSVLYTAGQGDSSVRALNPQNCAIEKTFPTRQPIYGLAVTAATAANATPDTPNQLWISGTTSLSIFEVTGHALGTIPMEQGPRNISIPGGFTAYITTRQGSVIAIDLNTRRLLRTLLTGGQFGPMDYDATTGQIYVPDSQHKQLAVLNPVTAGSREQPREPAHIFQLNSAPQAVAITNDGQLGFVALANGEVVMLDIPARNIITSIHVAGTPHFIVTGLYPPASAHAPLPASTTTTATPATLINKEVLTIILLILFIGALLWIAFWLYQRYRQHRDNQS</sequence>
<feature type="transmembrane region" description="Helical" evidence="1">
    <location>
        <begin position="12"/>
        <end position="35"/>
    </location>
</feature>
<keyword evidence="3" id="KW-1185">Reference proteome</keyword>
<dbReference type="PANTHER" id="PTHR47197:SF3">
    <property type="entry name" value="DIHYDRO-HEME D1 DEHYDROGENASE"/>
    <property type="match status" value="1"/>
</dbReference>
<evidence type="ECO:0000256" key="1">
    <source>
        <dbReference type="SAM" id="Phobius"/>
    </source>
</evidence>
<feature type="transmembrane region" description="Helical" evidence="1">
    <location>
        <begin position="371"/>
        <end position="392"/>
    </location>
</feature>